<proteinExistence type="predicted"/>
<evidence type="ECO:0000313" key="2">
    <source>
        <dbReference type="EMBL" id="ADY54979.1"/>
    </source>
</evidence>
<feature type="transmembrane region" description="Helical" evidence="1">
    <location>
        <begin position="37"/>
        <end position="59"/>
    </location>
</feature>
<keyword evidence="1" id="KW-0812">Transmembrane</keyword>
<keyword evidence="3" id="KW-1185">Reference proteome</keyword>
<reference evidence="2 3" key="1">
    <citation type="journal article" date="2011" name="Stand. Genomic Sci.">
        <title>Complete genome sequence of Syntrophobotulus glycolicus type strain (FlGlyR).</title>
        <authorList>
            <person name="Han C."/>
            <person name="Mwirichia R."/>
            <person name="Chertkov O."/>
            <person name="Held B."/>
            <person name="Lapidus A."/>
            <person name="Nolan M."/>
            <person name="Lucas S."/>
            <person name="Hammon N."/>
            <person name="Deshpande S."/>
            <person name="Cheng J.F."/>
            <person name="Tapia R."/>
            <person name="Goodwin L."/>
            <person name="Pitluck S."/>
            <person name="Huntemann M."/>
            <person name="Liolios K."/>
            <person name="Ivanova N."/>
            <person name="Pagani I."/>
            <person name="Mavromatis K."/>
            <person name="Ovchinikova G."/>
            <person name="Pati A."/>
            <person name="Chen A."/>
            <person name="Palaniappan K."/>
            <person name="Land M."/>
            <person name="Hauser L."/>
            <person name="Brambilla E.M."/>
            <person name="Rohde M."/>
            <person name="Spring S."/>
            <person name="Sikorski J."/>
            <person name="Goker M."/>
            <person name="Woyke T."/>
            <person name="Bristow J."/>
            <person name="Eisen J.A."/>
            <person name="Markowitz V."/>
            <person name="Hugenholtz P."/>
            <person name="Kyrpides N.C."/>
            <person name="Klenk H.P."/>
            <person name="Detter J.C."/>
        </authorList>
    </citation>
    <scope>NUCLEOTIDE SEQUENCE [LARGE SCALE GENOMIC DNA]</scope>
    <source>
        <strain evidence="3">DSM 8271 / FlGlyR</strain>
    </source>
</reference>
<sequence length="134" mass="14730">MHSENEQLEKWFFRLAAASFLAAGSISILIGEKISKVLLRAVVAFAVILILCKALLFVWKAISPKQSAEGKEKNSRFDIIVGENTSMEQLAATALPKQGVAGQINFDEETGMPDPQTQADIIKKMGWGEEDHVQ</sequence>
<keyword evidence="1" id="KW-1133">Transmembrane helix</keyword>
<name>F0SZW8_SYNGF</name>
<evidence type="ECO:0000256" key="1">
    <source>
        <dbReference type="SAM" id="Phobius"/>
    </source>
</evidence>
<keyword evidence="1" id="KW-0472">Membrane</keyword>
<evidence type="ECO:0000313" key="3">
    <source>
        <dbReference type="Proteomes" id="UP000007488"/>
    </source>
</evidence>
<dbReference type="RefSeq" id="WP_013623850.1">
    <property type="nucleotide sequence ID" value="NC_015172.1"/>
</dbReference>
<dbReference type="OrthoDB" id="1797947at2"/>
<dbReference type="Proteomes" id="UP000007488">
    <property type="component" value="Chromosome"/>
</dbReference>
<dbReference type="STRING" id="645991.Sgly_0616"/>
<dbReference type="KEGG" id="sgy:Sgly_0616"/>
<dbReference type="HOGENOM" id="CLU_1895159_0_0_9"/>
<protein>
    <submittedName>
        <fullName evidence="2">Uncharacterized protein</fullName>
    </submittedName>
</protein>
<feature type="transmembrane region" description="Helical" evidence="1">
    <location>
        <begin position="12"/>
        <end position="31"/>
    </location>
</feature>
<gene>
    <name evidence="2" type="ordered locus">Sgly_0616</name>
</gene>
<organism evidence="2 3">
    <name type="scientific">Syntrophobotulus glycolicus (strain DSM 8271 / FlGlyR)</name>
    <dbReference type="NCBI Taxonomy" id="645991"/>
    <lineage>
        <taxon>Bacteria</taxon>
        <taxon>Bacillati</taxon>
        <taxon>Bacillota</taxon>
        <taxon>Clostridia</taxon>
        <taxon>Eubacteriales</taxon>
        <taxon>Desulfitobacteriaceae</taxon>
        <taxon>Syntrophobotulus</taxon>
    </lineage>
</organism>
<reference evidence="3" key="2">
    <citation type="submission" date="2011-02" db="EMBL/GenBank/DDBJ databases">
        <title>The complete genome of Syntrophobotulus glycolicus DSM 8271.</title>
        <authorList>
            <person name="Lucas S."/>
            <person name="Copeland A."/>
            <person name="Lapidus A."/>
            <person name="Bruce D."/>
            <person name="Goodwin L."/>
            <person name="Pitluck S."/>
            <person name="Kyrpides N."/>
            <person name="Mavromatis K."/>
            <person name="Pagani I."/>
            <person name="Ivanova N."/>
            <person name="Mikhailova N."/>
            <person name="Chertkov O."/>
            <person name="Held B."/>
            <person name="Detter J.C."/>
            <person name="Tapia R."/>
            <person name="Han C."/>
            <person name="Land M."/>
            <person name="Hauser L."/>
            <person name="Markowitz V."/>
            <person name="Cheng J.-F."/>
            <person name="Hugenholtz P."/>
            <person name="Woyke T."/>
            <person name="Wu D."/>
            <person name="Spring S."/>
            <person name="Schroeder M."/>
            <person name="Brambilla E."/>
            <person name="Klenk H.-P."/>
            <person name="Eisen J.A."/>
        </authorList>
    </citation>
    <scope>NUCLEOTIDE SEQUENCE [LARGE SCALE GENOMIC DNA]</scope>
    <source>
        <strain evidence="3">DSM 8271 / FlGlyR</strain>
    </source>
</reference>
<dbReference type="EMBL" id="CP002547">
    <property type="protein sequence ID" value="ADY54979.1"/>
    <property type="molecule type" value="Genomic_DNA"/>
</dbReference>
<accession>F0SZW8</accession>
<dbReference type="AlphaFoldDB" id="F0SZW8"/>